<organism evidence="1 2">
    <name type="scientific">Pseudomonas fluorescens</name>
    <dbReference type="NCBI Taxonomy" id="294"/>
    <lineage>
        <taxon>Bacteria</taxon>
        <taxon>Pseudomonadati</taxon>
        <taxon>Pseudomonadota</taxon>
        <taxon>Gammaproteobacteria</taxon>
        <taxon>Pseudomonadales</taxon>
        <taxon>Pseudomonadaceae</taxon>
        <taxon>Pseudomonas</taxon>
    </lineage>
</organism>
<dbReference type="Proteomes" id="UP000326452">
    <property type="component" value="Unassembled WGS sequence"/>
</dbReference>
<dbReference type="OrthoDB" id="6984242at2"/>
<reference evidence="1 2" key="1">
    <citation type="submission" date="2019-09" db="EMBL/GenBank/DDBJ databases">
        <authorList>
            <person name="Chandra G."/>
            <person name="Truman W A."/>
        </authorList>
    </citation>
    <scope>NUCLEOTIDE SEQUENCE [LARGE SCALE GENOMIC DNA]</scope>
    <source>
        <strain evidence="1">PS941</strain>
    </source>
</reference>
<dbReference type="AlphaFoldDB" id="A0A5E7VLD0"/>
<dbReference type="RefSeq" id="WP_150694761.1">
    <property type="nucleotide sequence ID" value="NZ_CABVJC010000012.1"/>
</dbReference>
<accession>A0A5E7VLD0</accession>
<evidence type="ECO:0008006" key="3">
    <source>
        <dbReference type="Google" id="ProtNLM"/>
    </source>
</evidence>
<gene>
    <name evidence="1" type="ORF">PS941_05549</name>
</gene>
<proteinExistence type="predicted"/>
<dbReference type="EMBL" id="CABVJC010000012">
    <property type="protein sequence ID" value="VVQ23482.1"/>
    <property type="molecule type" value="Genomic_DNA"/>
</dbReference>
<name>A0A5E7VLD0_PSEFL</name>
<evidence type="ECO:0000313" key="1">
    <source>
        <dbReference type="EMBL" id="VVQ23482.1"/>
    </source>
</evidence>
<protein>
    <recommendedName>
        <fullName evidence="3">CdiI immunity protein domain-containing protein</fullName>
    </recommendedName>
</protein>
<sequence length="138" mass="16607">MLMLPFTKLPYEPRLSNVLSGISIYDREETLGQTLWNYDPNNYDDRQEIIKNFIVPEFDYLTYRHRYLIYNLIESHLQDACFDFSGEFESDYEDPRVLAWDETQIIDARGFFEHIYEVVSESWKGDLLRASLEDQTKW</sequence>
<evidence type="ECO:0000313" key="2">
    <source>
        <dbReference type="Proteomes" id="UP000326452"/>
    </source>
</evidence>